<proteinExistence type="predicted"/>
<protein>
    <submittedName>
        <fullName evidence="1">Uncharacterized protein</fullName>
    </submittedName>
</protein>
<gene>
    <name evidence="1" type="ORF">GCM10009727_70610</name>
</gene>
<dbReference type="Proteomes" id="UP001501020">
    <property type="component" value="Unassembled WGS sequence"/>
</dbReference>
<reference evidence="2" key="1">
    <citation type="journal article" date="2019" name="Int. J. Syst. Evol. Microbiol.">
        <title>The Global Catalogue of Microorganisms (GCM) 10K type strain sequencing project: providing services to taxonomists for standard genome sequencing and annotation.</title>
        <authorList>
            <consortium name="The Broad Institute Genomics Platform"/>
            <consortium name="The Broad Institute Genome Sequencing Center for Infectious Disease"/>
            <person name="Wu L."/>
            <person name="Ma J."/>
        </authorList>
    </citation>
    <scope>NUCLEOTIDE SEQUENCE [LARGE SCALE GENOMIC DNA]</scope>
    <source>
        <strain evidence="2">JCM 13850</strain>
    </source>
</reference>
<accession>A0ABP5M5F8</accession>
<sequence length="100" mass="11141">MISPTSSGVLYVTCTAVEDTVDLARHSAFLYPSDDAFYPEDANREGARTIGTATTPEEALMLAERELGADPRWWVDLGMLGYEYRDFIVRGRPLGPWQPS</sequence>
<keyword evidence="2" id="KW-1185">Reference proteome</keyword>
<name>A0ABP5M5F8_9ACTN</name>
<dbReference type="EMBL" id="BAAAMR010000083">
    <property type="protein sequence ID" value="GAA2159110.1"/>
    <property type="molecule type" value="Genomic_DNA"/>
</dbReference>
<evidence type="ECO:0000313" key="1">
    <source>
        <dbReference type="EMBL" id="GAA2159110.1"/>
    </source>
</evidence>
<evidence type="ECO:0000313" key="2">
    <source>
        <dbReference type="Proteomes" id="UP001501020"/>
    </source>
</evidence>
<organism evidence="1 2">
    <name type="scientific">Actinomadura napierensis</name>
    <dbReference type="NCBI Taxonomy" id="267854"/>
    <lineage>
        <taxon>Bacteria</taxon>
        <taxon>Bacillati</taxon>
        <taxon>Actinomycetota</taxon>
        <taxon>Actinomycetes</taxon>
        <taxon>Streptosporangiales</taxon>
        <taxon>Thermomonosporaceae</taxon>
        <taxon>Actinomadura</taxon>
    </lineage>
</organism>
<comment type="caution">
    <text evidence="1">The sequence shown here is derived from an EMBL/GenBank/DDBJ whole genome shotgun (WGS) entry which is preliminary data.</text>
</comment>